<name>A0A0U1QTD2_YERP3</name>
<dbReference type="EMBL" id="CP000719">
    <property type="protein sequence ID" value="ABS45641.1"/>
    <property type="molecule type" value="Genomic_DNA"/>
</dbReference>
<protein>
    <submittedName>
        <fullName evidence="1">Uncharacterized protein</fullName>
    </submittedName>
</protein>
<geneLocation type="plasmid" evidence="2">
    <name>plasmid_153kb</name>
</geneLocation>
<dbReference type="RefSeq" id="WP_011988485.1">
    <property type="nucleotide sequence ID" value="NC_009705.1"/>
</dbReference>
<dbReference type="Proteomes" id="UP000002412">
    <property type="component" value="Plasmid p_153kb"/>
</dbReference>
<dbReference type="HOGENOM" id="CLU_1377648_0_0_6"/>
<reference evidence="1 2" key="1">
    <citation type="journal article" date="2007" name="PLoS Genet.">
        <title>The complete genome sequence of Yersinia pseudotuberculosis IP31758, the causative agent of Far East scarlet-like fever.</title>
        <authorList>
            <person name="Eppinger M."/>
            <person name="Rosovitz M.J."/>
            <person name="Fricke W.F."/>
            <person name="Rasko D.A."/>
            <person name="Kokorina G."/>
            <person name="Fayolle C."/>
            <person name="Lindler L.E."/>
            <person name="Carniel E."/>
            <person name="Ravel J."/>
        </authorList>
    </citation>
    <scope>NUCLEOTIDE SEQUENCE [LARGE SCALE GENOMIC DNA]</scope>
    <source>
        <strain evidence="1 2">IP 31758</strain>
        <plasmid evidence="2">Plasmid plasmid_153kb</plasmid>
    </source>
</reference>
<organism evidence="1 2">
    <name type="scientific">Yersinia pseudotuberculosis serotype O:1b (strain IP 31758)</name>
    <dbReference type="NCBI Taxonomy" id="349747"/>
    <lineage>
        <taxon>Bacteria</taxon>
        <taxon>Pseudomonadati</taxon>
        <taxon>Pseudomonadota</taxon>
        <taxon>Gammaproteobacteria</taxon>
        <taxon>Enterobacterales</taxon>
        <taxon>Yersiniaceae</taxon>
        <taxon>Yersinia</taxon>
    </lineage>
</organism>
<sequence>MPNKLRAYNVQSDDFGCVVFAKSGIEARRNGANELDLDFSEIVSCRLAPALDKYVSVIGGVPWKVLVEEHDWTQECGYCNHRVSSDEPDHVWNDDSQIYCSIECQARREDVDRKRQKESEVADKQKLAAIAAAEAKFAGAYDFSAYILVNKTINVTFRFPNGKWCAHWFPHNDSVTVSPEDLKAWETYAASMQGKPHD</sequence>
<gene>
    <name evidence="1" type="ordered locus">YpsIP31758_B0038</name>
</gene>
<accession>A0A0U1QTD2</accession>
<proteinExistence type="predicted"/>
<dbReference type="KEGG" id="ypi:YpsIP31758_B0038"/>
<evidence type="ECO:0000313" key="2">
    <source>
        <dbReference type="Proteomes" id="UP000002412"/>
    </source>
</evidence>
<dbReference type="AlphaFoldDB" id="A0A0U1QTD2"/>
<evidence type="ECO:0000313" key="1">
    <source>
        <dbReference type="EMBL" id="ABS45641.1"/>
    </source>
</evidence>
<keyword evidence="1" id="KW-0614">Plasmid</keyword>